<dbReference type="InterPro" id="IPR048332">
    <property type="entry name" value="GD_AH_C"/>
</dbReference>
<feature type="domain" description="SAF" evidence="3">
    <location>
        <begin position="11"/>
        <end position="78"/>
    </location>
</feature>
<dbReference type="InterPro" id="IPR013974">
    <property type="entry name" value="SAF"/>
</dbReference>
<evidence type="ECO:0000256" key="1">
    <source>
        <dbReference type="ARBA" id="ARBA00010986"/>
    </source>
</evidence>
<dbReference type="Pfam" id="PF08666">
    <property type="entry name" value="SAF"/>
    <property type="match status" value="1"/>
</dbReference>
<dbReference type="InterPro" id="IPR007392">
    <property type="entry name" value="GD_AH_second"/>
</dbReference>
<gene>
    <name evidence="4" type="ORF">IAA48_07595</name>
</gene>
<evidence type="ECO:0000313" key="5">
    <source>
        <dbReference type="Proteomes" id="UP000824205"/>
    </source>
</evidence>
<dbReference type="GO" id="GO:0019698">
    <property type="term" value="P:D-galacturonate catabolic process"/>
    <property type="evidence" value="ECO:0007669"/>
    <property type="project" value="TreeGrafter"/>
</dbReference>
<name>A0A9D1UH32_9FIRM</name>
<dbReference type="Pfam" id="PF04295">
    <property type="entry name" value="GD_AH_second"/>
    <property type="match status" value="1"/>
</dbReference>
<dbReference type="CDD" id="cd11613">
    <property type="entry name" value="SAF_AH_GD"/>
    <property type="match status" value="1"/>
</dbReference>
<comment type="similarity">
    <text evidence="1">Belongs to the UxaA family.</text>
</comment>
<dbReference type="EMBL" id="DXGE01000033">
    <property type="protein sequence ID" value="HIW86341.1"/>
    <property type="molecule type" value="Genomic_DNA"/>
</dbReference>
<sequence>MNKLFKINEKDNVAVALCDLKKGYTENGVTLSRDVPFGNKVLLEDVKAEQDIIKYGYPIGCAKEDIAAGEYVHAHNLKTKLGKGQVSYSYTGDSCEYSPRRTELTFSGFERENGDVGIRNEIWIIPTVGCVNTLCEALKQNALRTFGADPAEIKVFAHPYGCSQLGGDICATQKILASLAAHPNAGGVLIVSLGCENNNLGEFLPLLGNYNKDRVKFLVAQNEKDELAAGMKLLKALFDYKSAFERTQIPVSKLKIGLKCGGSDAFSGITANALCGRITDYFTSLGAACILTETPEMFGAEFLLMSRAENESVFRDIVAMINGFKAYFTSHNQPVYENPSPGNKAGGITTLEEKSLGCVQKGGSAVVTGVTAYGDRVQGGGLQLLTSPGNDIVSSTALTAAGAHILLFTTGRGTPLGANVPTLKIASNSALAAKKPAWIDFDAGVLLSGTDFDSARNSLTQLILKTASGAKTKNEQNGYFDFAIWKNGVTM</sequence>
<protein>
    <submittedName>
        <fullName evidence="4">Altronate dehydratase family protein</fullName>
    </submittedName>
</protein>
<dbReference type="Proteomes" id="UP000824205">
    <property type="component" value="Unassembled WGS sequence"/>
</dbReference>
<dbReference type="InterPro" id="IPR044144">
    <property type="entry name" value="SAF_UxaA/GarD"/>
</dbReference>
<evidence type="ECO:0000256" key="2">
    <source>
        <dbReference type="ARBA" id="ARBA00023239"/>
    </source>
</evidence>
<evidence type="ECO:0000313" key="4">
    <source>
        <dbReference type="EMBL" id="HIW86341.1"/>
    </source>
</evidence>
<accession>A0A9D1UH32</accession>
<dbReference type="AlphaFoldDB" id="A0A9D1UH32"/>
<dbReference type="InterPro" id="IPR052172">
    <property type="entry name" value="UxaA_altronate/galactarate_dh"/>
</dbReference>
<keyword evidence="2" id="KW-0456">Lyase</keyword>
<dbReference type="PANTHER" id="PTHR30536:SF5">
    <property type="entry name" value="ALTRONATE DEHYDRATASE"/>
    <property type="match status" value="1"/>
</dbReference>
<reference evidence="4" key="1">
    <citation type="journal article" date="2021" name="PeerJ">
        <title>Extensive microbial diversity within the chicken gut microbiome revealed by metagenomics and culture.</title>
        <authorList>
            <person name="Gilroy R."/>
            <person name="Ravi A."/>
            <person name="Getino M."/>
            <person name="Pursley I."/>
            <person name="Horton D.L."/>
            <person name="Alikhan N.F."/>
            <person name="Baker D."/>
            <person name="Gharbi K."/>
            <person name="Hall N."/>
            <person name="Watson M."/>
            <person name="Adriaenssens E.M."/>
            <person name="Foster-Nyarko E."/>
            <person name="Jarju S."/>
            <person name="Secka A."/>
            <person name="Antonio M."/>
            <person name="Oren A."/>
            <person name="Chaudhuri R.R."/>
            <person name="La Ragione R."/>
            <person name="Hildebrand F."/>
            <person name="Pallen M.J."/>
        </authorList>
    </citation>
    <scope>NUCLEOTIDE SEQUENCE</scope>
    <source>
        <strain evidence="4">421</strain>
    </source>
</reference>
<reference evidence="4" key="2">
    <citation type="submission" date="2021-04" db="EMBL/GenBank/DDBJ databases">
        <authorList>
            <person name="Gilroy R."/>
        </authorList>
    </citation>
    <scope>NUCLEOTIDE SEQUENCE</scope>
    <source>
        <strain evidence="4">421</strain>
    </source>
</reference>
<dbReference type="Gene3D" id="2.30.130.110">
    <property type="match status" value="1"/>
</dbReference>
<proteinExistence type="inferred from homology"/>
<organism evidence="4 5">
    <name type="scientific">Candidatus Eubacterium faecipullorum</name>
    <dbReference type="NCBI Taxonomy" id="2838571"/>
    <lineage>
        <taxon>Bacteria</taxon>
        <taxon>Bacillati</taxon>
        <taxon>Bacillota</taxon>
        <taxon>Clostridia</taxon>
        <taxon>Eubacteriales</taxon>
        <taxon>Eubacteriaceae</taxon>
        <taxon>Eubacterium</taxon>
    </lineage>
</organism>
<dbReference type="PANTHER" id="PTHR30536">
    <property type="entry name" value="ALTRONATE/GALACTARATE DEHYDRATASE"/>
    <property type="match status" value="1"/>
</dbReference>
<dbReference type="SMART" id="SM00858">
    <property type="entry name" value="SAF"/>
    <property type="match status" value="1"/>
</dbReference>
<evidence type="ECO:0000259" key="3">
    <source>
        <dbReference type="SMART" id="SM00858"/>
    </source>
</evidence>
<dbReference type="Pfam" id="PF20629">
    <property type="entry name" value="GD_AH_C"/>
    <property type="match status" value="1"/>
</dbReference>
<dbReference type="GO" id="GO:0016829">
    <property type="term" value="F:lyase activity"/>
    <property type="evidence" value="ECO:0007669"/>
    <property type="project" value="UniProtKB-KW"/>
</dbReference>
<comment type="caution">
    <text evidence="4">The sequence shown here is derived from an EMBL/GenBank/DDBJ whole genome shotgun (WGS) entry which is preliminary data.</text>
</comment>